<dbReference type="AlphaFoldDB" id="A0A5C6F777"/>
<accession>A0A5C6F777</accession>
<keyword evidence="2" id="KW-1185">Reference proteome</keyword>
<comment type="caution">
    <text evidence="1">The sequence shown here is derived from an EMBL/GenBank/DDBJ whole genome shotgun (WGS) entry which is preliminary data.</text>
</comment>
<name>A0A5C6F777_9BACT</name>
<organism evidence="1 2">
    <name type="scientific">Rubripirellula reticaptiva</name>
    <dbReference type="NCBI Taxonomy" id="2528013"/>
    <lineage>
        <taxon>Bacteria</taxon>
        <taxon>Pseudomonadati</taxon>
        <taxon>Planctomycetota</taxon>
        <taxon>Planctomycetia</taxon>
        <taxon>Pirellulales</taxon>
        <taxon>Pirellulaceae</taxon>
        <taxon>Rubripirellula</taxon>
    </lineage>
</organism>
<proteinExistence type="predicted"/>
<sequence length="481" mass="53942">MTLVWTPFPRYCDAVFSLHGNDQRSPLERMDPVSASKSSRLILVDDNIRNVGGHFFELATLLMTGAESLGYRCVMATHESFDALSSVPQSWNVLPTFQTRRMVRWSLGVDGKSTQSRDFDGRPNSGSVVDRAKAFALDWMNPPAKRPTKMVSQWANGFCNLMTQVRPTSSDSLLINTGDDFVLLALAAALKRSPIPPMRIDVIFHFALYENDTPNRRERLKLIGRQLQSAIKGMAPHRVCLHATTTALAAQLRETECGTSVNAISYPTRQRLIDTPSIHFPVKAVLAGLPRAEKGSDAISELITGIEKTLLKSGRIRLSMQMPAQKWETMVPSSLHRSYRNAISNADSNGPLEIMTSNLSTTDYHRWLDTADLGLFLYDPKRYVARCSGVLLEMLARGIPVIVPDRCWLADQVRLAGGHRSIGFIYQDRSEIPELMRQFVKRRTEIQGRSIEHARVIAKRHNGQNTLQEMGLAENREQRAA</sequence>
<gene>
    <name evidence="1" type="ORF">Poly59_04700</name>
</gene>
<reference evidence="1 2" key="1">
    <citation type="submission" date="2019-02" db="EMBL/GenBank/DDBJ databases">
        <title>Deep-cultivation of Planctomycetes and their phenomic and genomic characterization uncovers novel biology.</title>
        <authorList>
            <person name="Wiegand S."/>
            <person name="Jogler M."/>
            <person name="Boedeker C."/>
            <person name="Pinto D."/>
            <person name="Vollmers J."/>
            <person name="Rivas-Marin E."/>
            <person name="Kohn T."/>
            <person name="Peeters S.H."/>
            <person name="Heuer A."/>
            <person name="Rast P."/>
            <person name="Oberbeckmann S."/>
            <person name="Bunk B."/>
            <person name="Jeske O."/>
            <person name="Meyerdierks A."/>
            <person name="Storesund J.E."/>
            <person name="Kallscheuer N."/>
            <person name="Luecker S."/>
            <person name="Lage O.M."/>
            <person name="Pohl T."/>
            <person name="Merkel B.J."/>
            <person name="Hornburger P."/>
            <person name="Mueller R.-W."/>
            <person name="Bruemmer F."/>
            <person name="Labrenz M."/>
            <person name="Spormann A.M."/>
            <person name="Op Den Camp H."/>
            <person name="Overmann J."/>
            <person name="Amann R."/>
            <person name="Jetten M.S.M."/>
            <person name="Mascher T."/>
            <person name="Medema M.H."/>
            <person name="Devos D.P."/>
            <person name="Kaster A.-K."/>
            <person name="Ovreas L."/>
            <person name="Rohde M."/>
            <person name="Galperin M.Y."/>
            <person name="Jogler C."/>
        </authorList>
    </citation>
    <scope>NUCLEOTIDE SEQUENCE [LARGE SCALE GENOMIC DNA]</scope>
    <source>
        <strain evidence="1 2">Poly59</strain>
    </source>
</reference>
<protein>
    <submittedName>
        <fullName evidence="1">Uncharacterized protein</fullName>
    </submittedName>
</protein>
<dbReference type="Gene3D" id="3.40.50.2000">
    <property type="entry name" value="Glycogen Phosphorylase B"/>
    <property type="match status" value="1"/>
</dbReference>
<dbReference type="EMBL" id="SJPX01000001">
    <property type="protein sequence ID" value="TWU57563.1"/>
    <property type="molecule type" value="Genomic_DNA"/>
</dbReference>
<evidence type="ECO:0000313" key="2">
    <source>
        <dbReference type="Proteomes" id="UP000317977"/>
    </source>
</evidence>
<evidence type="ECO:0000313" key="1">
    <source>
        <dbReference type="EMBL" id="TWU57563.1"/>
    </source>
</evidence>
<dbReference type="Proteomes" id="UP000317977">
    <property type="component" value="Unassembled WGS sequence"/>
</dbReference>